<proteinExistence type="predicted"/>
<feature type="region of interest" description="Disordered" evidence="1">
    <location>
        <begin position="1"/>
        <end position="34"/>
    </location>
</feature>
<organism evidence="2 3">
    <name type="scientific">Plutella xylostella</name>
    <name type="common">Diamondback moth</name>
    <name type="synonym">Plutella maculipennis</name>
    <dbReference type="NCBI Taxonomy" id="51655"/>
    <lineage>
        <taxon>Eukaryota</taxon>
        <taxon>Metazoa</taxon>
        <taxon>Ecdysozoa</taxon>
        <taxon>Arthropoda</taxon>
        <taxon>Hexapoda</taxon>
        <taxon>Insecta</taxon>
        <taxon>Pterygota</taxon>
        <taxon>Neoptera</taxon>
        <taxon>Endopterygota</taxon>
        <taxon>Lepidoptera</taxon>
        <taxon>Glossata</taxon>
        <taxon>Ditrysia</taxon>
        <taxon>Yponomeutoidea</taxon>
        <taxon>Plutellidae</taxon>
        <taxon>Plutella</taxon>
    </lineage>
</organism>
<feature type="region of interest" description="Disordered" evidence="1">
    <location>
        <begin position="346"/>
        <end position="374"/>
    </location>
</feature>
<sequence>MNPSTVKADAQNSESTASSVASGSSDVLNTFDKKQMPSLTSVINKEMDNLFGPSLERTKSGSDLKVIAPMRAKRRQYRSQEVLPIDKTLLSDLAVQVNQALDPSSLMNESKSGKIESESTDVSRSNQSIPILYDNNQRAEIVASVTERLYSKLKKKEESAVAKMESMVDKKIMEPLSELRICTNARQRLMDISQKAMRNKRRIGIPAHTQTRKMITRVRDQGVDIQTDLQPYFIKERDTFIPYKDIATETVATTPRCKEIAVGPRCGSVTYRDSSTTTGAIVQYRNSFSMTDDLLKCEQCTQTVVVPPPRRRRSTFAKYLKSDFRRKSCVESTPPPVININISQAYQTDSESPSEDGAKSLPVTSQPTTSNSNNAPLVCMPPDLLNNHNALKNLNADDDEIKTDPVLNIMSDDTTDNCDGPPLEPEIHVFSLGHLNRSTTDEDFPDVDCPLPRVTPSPQPVCNRNDIEEMILCNKNTYPYNIVLSPPHEKLNGKRSVKFQEVDAHSTNSISVASQTSSEWKSCYKIQSCSDLSSSEKDVQSNKSETAPDVNSTDSTDSTKVDKGFTFKNYSSVPQNKIFRKIGHYTPLYKHNITRNKTTRSKIYREFLGLDDEEHQLSQDSHSDSGDHSQEDFRQKRQFFENQFEQDYNDSFDRVERNLLKSCHRLEATVNKYEKYFTPEQPRSRNNYFTHSAQRPREYLQHLVQIRRQVVKGDSDINGTSTDSSSQRLY</sequence>
<feature type="compositionally biased region" description="Polar residues" evidence="1">
    <location>
        <begin position="541"/>
        <end position="556"/>
    </location>
</feature>
<name>A0ABQ7PZG5_PLUXY</name>
<feature type="compositionally biased region" description="Low complexity" evidence="1">
    <location>
        <begin position="13"/>
        <end position="25"/>
    </location>
</feature>
<evidence type="ECO:0000256" key="1">
    <source>
        <dbReference type="SAM" id="MobiDB-lite"/>
    </source>
</evidence>
<feature type="compositionally biased region" description="Polar residues" evidence="1">
    <location>
        <begin position="362"/>
        <end position="374"/>
    </location>
</feature>
<keyword evidence="3" id="KW-1185">Reference proteome</keyword>
<comment type="caution">
    <text evidence="2">The sequence shown here is derived from an EMBL/GenBank/DDBJ whole genome shotgun (WGS) entry which is preliminary data.</text>
</comment>
<dbReference type="EMBL" id="JAHIBW010000025">
    <property type="protein sequence ID" value="KAG7297885.1"/>
    <property type="molecule type" value="Genomic_DNA"/>
</dbReference>
<reference evidence="2 3" key="1">
    <citation type="submission" date="2021-06" db="EMBL/GenBank/DDBJ databases">
        <title>A haploid diamondback moth (Plutella xylostella L.) genome assembly resolves 31 chromosomes and identifies a diamide resistance mutation.</title>
        <authorList>
            <person name="Ward C.M."/>
            <person name="Perry K.D."/>
            <person name="Baker G."/>
            <person name="Powis K."/>
            <person name="Heckel D.G."/>
            <person name="Baxter S.W."/>
        </authorList>
    </citation>
    <scope>NUCLEOTIDE SEQUENCE [LARGE SCALE GENOMIC DNA]</scope>
    <source>
        <strain evidence="2 3">LV</strain>
        <tissue evidence="2">Single pupa</tissue>
    </source>
</reference>
<accession>A0ABQ7PZG5</accession>
<feature type="region of interest" description="Disordered" evidence="1">
    <location>
        <begin position="534"/>
        <end position="558"/>
    </location>
</feature>
<gene>
    <name evidence="2" type="ORF">JYU34_018640</name>
</gene>
<evidence type="ECO:0000313" key="2">
    <source>
        <dbReference type="EMBL" id="KAG7297885.1"/>
    </source>
</evidence>
<protein>
    <submittedName>
        <fullName evidence="2">Uncharacterized protein</fullName>
    </submittedName>
</protein>
<dbReference type="Proteomes" id="UP000823941">
    <property type="component" value="Chromosome 25"/>
</dbReference>
<evidence type="ECO:0000313" key="3">
    <source>
        <dbReference type="Proteomes" id="UP000823941"/>
    </source>
</evidence>